<dbReference type="AlphaFoldDB" id="A0A5B7JW56"/>
<evidence type="ECO:0000313" key="2">
    <source>
        <dbReference type="EMBL" id="MPD00313.1"/>
    </source>
</evidence>
<evidence type="ECO:0000256" key="1">
    <source>
        <dbReference type="SAM" id="MobiDB-lite"/>
    </source>
</evidence>
<comment type="caution">
    <text evidence="2">The sequence shown here is derived from an EMBL/GenBank/DDBJ whole genome shotgun (WGS) entry which is preliminary data.</text>
</comment>
<accession>A0A5B7JW56</accession>
<dbReference type="Proteomes" id="UP000324222">
    <property type="component" value="Unassembled WGS sequence"/>
</dbReference>
<organism evidence="2 3">
    <name type="scientific">Portunus trituberculatus</name>
    <name type="common">Swimming crab</name>
    <name type="synonym">Neptunus trituberculatus</name>
    <dbReference type="NCBI Taxonomy" id="210409"/>
    <lineage>
        <taxon>Eukaryota</taxon>
        <taxon>Metazoa</taxon>
        <taxon>Ecdysozoa</taxon>
        <taxon>Arthropoda</taxon>
        <taxon>Crustacea</taxon>
        <taxon>Multicrustacea</taxon>
        <taxon>Malacostraca</taxon>
        <taxon>Eumalacostraca</taxon>
        <taxon>Eucarida</taxon>
        <taxon>Decapoda</taxon>
        <taxon>Pleocyemata</taxon>
        <taxon>Brachyura</taxon>
        <taxon>Eubrachyura</taxon>
        <taxon>Portunoidea</taxon>
        <taxon>Portunidae</taxon>
        <taxon>Portuninae</taxon>
        <taxon>Portunus</taxon>
    </lineage>
</organism>
<proteinExistence type="predicted"/>
<gene>
    <name evidence="2" type="ORF">E2C01_095777</name>
</gene>
<sequence>MSRRSSPTSLSPTHPLYSHSSLSAPNTRMNVRTSMVIVQECEDVLGAGLDGGFRYLEAETNSASLKICPLLKLLG</sequence>
<keyword evidence="3" id="KW-1185">Reference proteome</keyword>
<feature type="compositionally biased region" description="Low complexity" evidence="1">
    <location>
        <begin position="1"/>
        <end position="18"/>
    </location>
</feature>
<evidence type="ECO:0000313" key="3">
    <source>
        <dbReference type="Proteomes" id="UP000324222"/>
    </source>
</evidence>
<name>A0A5B7JW56_PORTR</name>
<protein>
    <submittedName>
        <fullName evidence="2">Uncharacterized protein</fullName>
    </submittedName>
</protein>
<reference evidence="2 3" key="1">
    <citation type="submission" date="2019-05" db="EMBL/GenBank/DDBJ databases">
        <title>Another draft genome of Portunus trituberculatus and its Hox gene families provides insights of decapod evolution.</title>
        <authorList>
            <person name="Jeong J.-H."/>
            <person name="Song I."/>
            <person name="Kim S."/>
            <person name="Choi T."/>
            <person name="Kim D."/>
            <person name="Ryu S."/>
            <person name="Kim W."/>
        </authorList>
    </citation>
    <scope>NUCLEOTIDE SEQUENCE [LARGE SCALE GENOMIC DNA]</scope>
    <source>
        <tissue evidence="2">Muscle</tissue>
    </source>
</reference>
<dbReference type="EMBL" id="VSRR010122356">
    <property type="protein sequence ID" value="MPD00313.1"/>
    <property type="molecule type" value="Genomic_DNA"/>
</dbReference>
<feature type="region of interest" description="Disordered" evidence="1">
    <location>
        <begin position="1"/>
        <end position="24"/>
    </location>
</feature>